<reference evidence="5 10" key="1">
    <citation type="submission" date="2015-09" db="EMBL/GenBank/DDBJ databases">
        <authorList>
            <consortium name="Pathogen Informatics"/>
        </authorList>
    </citation>
    <scope>NUCLEOTIDE SEQUENCE [LARGE SCALE GENOMIC DNA]</scope>
    <source>
        <strain evidence="5 10">2789STDY5834948</strain>
    </source>
</reference>
<keyword evidence="5" id="KW-0808">Transferase</keyword>
<evidence type="ECO:0000256" key="3">
    <source>
        <dbReference type="PIRSR" id="PIRSR620019-2"/>
    </source>
</evidence>
<dbReference type="Proteomes" id="UP000095332">
    <property type="component" value="Unassembled WGS sequence"/>
</dbReference>
<dbReference type="AlphaFoldDB" id="A0A174XH13"/>
<dbReference type="InterPro" id="IPR041561">
    <property type="entry name" value="PglD_N"/>
</dbReference>
<accession>A0A174XH13</accession>
<dbReference type="Proteomes" id="UP000450599">
    <property type="component" value="Unassembled WGS sequence"/>
</dbReference>
<proteinExistence type="inferred from homology"/>
<dbReference type="InterPro" id="IPR020019">
    <property type="entry name" value="AcTrfase_PglD-like"/>
</dbReference>
<dbReference type="Gene3D" id="2.160.10.10">
    <property type="entry name" value="Hexapeptide repeat proteins"/>
    <property type="match status" value="1"/>
</dbReference>
<dbReference type="RefSeq" id="WP_008773341.1">
    <property type="nucleotide sequence ID" value="NZ_CAXSUO010000013.1"/>
</dbReference>
<gene>
    <name evidence="5" type="ORF">ERS852560_03995</name>
    <name evidence="9" type="ORF">FSA05_18135</name>
    <name evidence="7" type="ORF">GKD54_20030</name>
    <name evidence="6" type="ORF">GKD58_20275</name>
    <name evidence="8" type="ORF">GKD68_04580</name>
</gene>
<dbReference type="Proteomes" id="UP000315827">
    <property type="component" value="Unassembled WGS sequence"/>
</dbReference>
<evidence type="ECO:0000256" key="2">
    <source>
        <dbReference type="PIRSR" id="PIRSR620019-1"/>
    </source>
</evidence>
<dbReference type="PANTHER" id="PTHR43300:SF7">
    <property type="entry name" value="UDP-N-ACETYLBACILLOSAMINE N-ACETYLTRANSFERASE"/>
    <property type="match status" value="1"/>
</dbReference>
<dbReference type="EMBL" id="CZBM01000022">
    <property type="protein sequence ID" value="CUQ54289.1"/>
    <property type="molecule type" value="Genomic_DNA"/>
</dbReference>
<evidence type="ECO:0000259" key="4">
    <source>
        <dbReference type="Pfam" id="PF17836"/>
    </source>
</evidence>
<feature type="binding site" evidence="3">
    <location>
        <position position="75"/>
    </location>
    <ligand>
        <name>substrate</name>
    </ligand>
</feature>
<evidence type="ECO:0000313" key="8">
    <source>
        <dbReference type="EMBL" id="MRZ54028.1"/>
    </source>
</evidence>
<reference evidence="12 13" key="2">
    <citation type="journal article" date="2019" name="Nat. Med.">
        <title>A library of human gut bacterial isolates paired with longitudinal multiomics data enables mechanistic microbiome research.</title>
        <authorList>
            <person name="Poyet M."/>
            <person name="Groussin M."/>
            <person name="Gibbons S.M."/>
            <person name="Avila-Pacheco J."/>
            <person name="Jiang X."/>
            <person name="Kearney S.M."/>
            <person name="Perrotta A.R."/>
            <person name="Berdy B."/>
            <person name="Zhao S."/>
            <person name="Lieberman T.D."/>
            <person name="Swanson P.K."/>
            <person name="Smith M."/>
            <person name="Roesemann S."/>
            <person name="Alexander J.E."/>
            <person name="Rich S.A."/>
            <person name="Livny J."/>
            <person name="Vlamakis H."/>
            <person name="Clish C."/>
            <person name="Bullock K."/>
            <person name="Deik A."/>
            <person name="Scott J."/>
            <person name="Pierce K.A."/>
            <person name="Xavier R.J."/>
            <person name="Alm E.J."/>
        </authorList>
    </citation>
    <scope>NUCLEOTIDE SEQUENCE [LARGE SCALE GENOMIC DNA]</scope>
    <source>
        <strain evidence="7 14">BIOML-A10</strain>
        <strain evidence="6 13">BIOML-A11</strain>
        <strain evidence="8 12">BIOML-A2</strain>
    </source>
</reference>
<dbReference type="PANTHER" id="PTHR43300">
    <property type="entry name" value="ACETYLTRANSFERASE"/>
    <property type="match status" value="1"/>
</dbReference>
<organism evidence="5 10">
    <name type="scientific">Parabacteroides distasonis</name>
    <dbReference type="NCBI Taxonomy" id="823"/>
    <lineage>
        <taxon>Bacteria</taxon>
        <taxon>Pseudomonadati</taxon>
        <taxon>Bacteroidota</taxon>
        <taxon>Bacteroidia</taxon>
        <taxon>Bacteroidales</taxon>
        <taxon>Tannerellaceae</taxon>
        <taxon>Parabacteroides</taxon>
    </lineage>
</organism>
<dbReference type="GO" id="GO:0016746">
    <property type="term" value="F:acyltransferase activity"/>
    <property type="evidence" value="ECO:0007669"/>
    <property type="project" value="UniProtKB-KW"/>
</dbReference>
<evidence type="ECO:0000256" key="1">
    <source>
        <dbReference type="ARBA" id="ARBA00007274"/>
    </source>
</evidence>
<dbReference type="EMBL" id="WKMX01000024">
    <property type="protein sequence ID" value="MRZ08450.1"/>
    <property type="molecule type" value="Genomic_DNA"/>
</dbReference>
<evidence type="ECO:0000313" key="6">
    <source>
        <dbReference type="EMBL" id="MRY86553.1"/>
    </source>
</evidence>
<dbReference type="Gene3D" id="3.40.50.20">
    <property type="match status" value="1"/>
</dbReference>
<dbReference type="InterPro" id="IPR011004">
    <property type="entry name" value="Trimer_LpxA-like_sf"/>
</dbReference>
<protein>
    <submittedName>
        <fullName evidence="6 9">Acetyltransferase</fullName>
    </submittedName>
    <submittedName>
        <fullName evidence="5">UDP-3-O-[3-hydroxymyristoyl] glucosamine N-acyltransferase</fullName>
    </submittedName>
</protein>
<evidence type="ECO:0000313" key="5">
    <source>
        <dbReference type="EMBL" id="CUQ54289.1"/>
    </source>
</evidence>
<keyword evidence="5" id="KW-0012">Acyltransferase</keyword>
<dbReference type="EMBL" id="WKNE01000003">
    <property type="protein sequence ID" value="MRZ54028.1"/>
    <property type="molecule type" value="Genomic_DNA"/>
</dbReference>
<dbReference type="Proteomes" id="UP000432516">
    <property type="component" value="Unassembled WGS sequence"/>
</dbReference>
<dbReference type="Pfam" id="PF17836">
    <property type="entry name" value="PglD_N"/>
    <property type="match status" value="1"/>
</dbReference>
<reference evidence="9 11" key="3">
    <citation type="submission" date="2019-07" db="EMBL/GenBank/DDBJ databases">
        <title>Genome sequencing of Parabacteroides distasonis iSURF_7.</title>
        <authorList>
            <person name="Degefu H.N."/>
            <person name="Ruoff K.L."/>
            <person name="Price C.E."/>
            <person name="Valls R.A."/>
            <person name="O'Toole G.A."/>
        </authorList>
    </citation>
    <scope>NUCLEOTIDE SEQUENCE [LARGE SCALE GENOMIC DNA]</scope>
    <source>
        <strain evidence="9 11">CFPLTA003_1B</strain>
    </source>
</reference>
<dbReference type="EMBL" id="WKMW01000026">
    <property type="protein sequence ID" value="MRY86553.1"/>
    <property type="molecule type" value="Genomic_DNA"/>
</dbReference>
<comment type="similarity">
    <text evidence="1">Belongs to the transferase hexapeptide repeat family.</text>
</comment>
<feature type="site" description="Increases basicity of active site His" evidence="2">
    <location>
        <position position="145"/>
    </location>
</feature>
<evidence type="ECO:0000313" key="11">
    <source>
        <dbReference type="Proteomes" id="UP000315827"/>
    </source>
</evidence>
<dbReference type="CDD" id="cd03360">
    <property type="entry name" value="LbH_AT_putative"/>
    <property type="match status" value="1"/>
</dbReference>
<feature type="active site" description="Proton acceptor" evidence="2">
    <location>
        <position position="144"/>
    </location>
</feature>
<dbReference type="Proteomes" id="UP000471216">
    <property type="component" value="Unassembled WGS sequence"/>
</dbReference>
<evidence type="ECO:0000313" key="7">
    <source>
        <dbReference type="EMBL" id="MRZ08450.1"/>
    </source>
</evidence>
<evidence type="ECO:0000313" key="14">
    <source>
        <dbReference type="Proteomes" id="UP000471216"/>
    </source>
</evidence>
<sequence>MKDIAIYGAGGFGREVASLIKRINRIENQWNFVGFFDDDFRNKPKGSSNEYGSLLGGIDDLNTYPSNLSLILAFGNPKISYRAYSNINNPLIDFPNIVAPEAYVLDWDNFLMGKGNIICSFASMSCNVRLGDFNVFNNRVSLGHDAKVGDFNSFMTAARISGDTQIGTLNFFGVSSVVLQGVKIGTGTTIGANSVIMRKTKDNSVYVGNPAKKFDFI</sequence>
<name>A0A174XH13_PARDI</name>
<feature type="domain" description="PglD N-terminal" evidence="4">
    <location>
        <begin position="3"/>
        <end position="80"/>
    </location>
</feature>
<dbReference type="SUPFAM" id="SSF51161">
    <property type="entry name" value="Trimeric LpxA-like enzymes"/>
    <property type="match status" value="1"/>
</dbReference>
<dbReference type="EMBL" id="VOHW01000014">
    <property type="protein sequence ID" value="TWV59425.1"/>
    <property type="molecule type" value="Genomic_DNA"/>
</dbReference>
<evidence type="ECO:0000313" key="9">
    <source>
        <dbReference type="EMBL" id="TWV59425.1"/>
    </source>
</evidence>
<evidence type="ECO:0000313" key="10">
    <source>
        <dbReference type="Proteomes" id="UP000095332"/>
    </source>
</evidence>
<evidence type="ECO:0000313" key="12">
    <source>
        <dbReference type="Proteomes" id="UP000432516"/>
    </source>
</evidence>
<dbReference type="InterPro" id="IPR050179">
    <property type="entry name" value="Trans_hexapeptide_repeat"/>
</dbReference>
<evidence type="ECO:0000313" key="13">
    <source>
        <dbReference type="Proteomes" id="UP000450599"/>
    </source>
</evidence>